<evidence type="ECO:0000313" key="2">
    <source>
        <dbReference type="Proteomes" id="UP000648075"/>
    </source>
</evidence>
<dbReference type="GO" id="GO:0005839">
    <property type="term" value="C:proteasome core complex"/>
    <property type="evidence" value="ECO:0007669"/>
    <property type="project" value="InterPro"/>
</dbReference>
<sequence>MTYCVGMMLDRGLVLMSDTRTNSGVDNISTFRKMYHWEIAGERLITVMTAGNLATTQAVISQLEERNKAPQDRHNSLLEAPTMFKVASIVGDLLQDTISMRSADNGETAAAGTFSATMIVAGQIKGMEPRLFLIYPEGNFIEASFDTPFFQIGETKYGRPILIRGYDRTMSFENAVKLMTVSFDSTLKANLSVGLPLDLLVMERDNFVPLHERRITAEDPYFRAVSSGWSEALKHALDALPDYSFLPMWEDAAA</sequence>
<dbReference type="InterPro" id="IPR001353">
    <property type="entry name" value="Proteasome_sua/b"/>
</dbReference>
<accession>A0A918UDU0</accession>
<dbReference type="PIRSF" id="PIRSF009120">
    <property type="entry name" value="UCP009120_prtse"/>
    <property type="match status" value="1"/>
</dbReference>
<proteinExistence type="predicted"/>
<organism evidence="1 2">
    <name type="scientific">Novosphingobium colocasiae</name>
    <dbReference type="NCBI Taxonomy" id="1256513"/>
    <lineage>
        <taxon>Bacteria</taxon>
        <taxon>Pseudomonadati</taxon>
        <taxon>Pseudomonadota</taxon>
        <taxon>Alphaproteobacteria</taxon>
        <taxon>Sphingomonadales</taxon>
        <taxon>Sphingomonadaceae</taxon>
        <taxon>Novosphingobium</taxon>
    </lineage>
</organism>
<name>A0A918UDU0_9SPHN</name>
<dbReference type="SUPFAM" id="SSF56235">
    <property type="entry name" value="N-terminal nucleophile aminohydrolases (Ntn hydrolases)"/>
    <property type="match status" value="1"/>
</dbReference>
<dbReference type="RefSeq" id="WP_189620144.1">
    <property type="nucleotide sequence ID" value="NZ_BMZA01000002.1"/>
</dbReference>
<dbReference type="InterPro" id="IPR016545">
    <property type="entry name" value="UCP009120_prtse"/>
</dbReference>
<keyword evidence="2" id="KW-1185">Reference proteome</keyword>
<reference evidence="1" key="2">
    <citation type="submission" date="2020-09" db="EMBL/GenBank/DDBJ databases">
        <authorList>
            <person name="Sun Q."/>
            <person name="Kim S."/>
        </authorList>
    </citation>
    <scope>NUCLEOTIDE SEQUENCE</scope>
    <source>
        <strain evidence="1">KCTC 32255</strain>
    </source>
</reference>
<dbReference type="EMBL" id="BMZA01000002">
    <property type="protein sequence ID" value="GGY98000.1"/>
    <property type="molecule type" value="Genomic_DNA"/>
</dbReference>
<comment type="caution">
    <text evidence="1">The sequence shown here is derived from an EMBL/GenBank/DDBJ whole genome shotgun (WGS) entry which is preliminary data.</text>
</comment>
<dbReference type="InterPro" id="IPR029055">
    <property type="entry name" value="Ntn_hydrolases_N"/>
</dbReference>
<protein>
    <submittedName>
        <fullName evidence="1">Peptidase</fullName>
    </submittedName>
</protein>
<dbReference type="GO" id="GO:0051603">
    <property type="term" value="P:proteolysis involved in protein catabolic process"/>
    <property type="evidence" value="ECO:0007669"/>
    <property type="project" value="InterPro"/>
</dbReference>
<dbReference type="Proteomes" id="UP000648075">
    <property type="component" value="Unassembled WGS sequence"/>
</dbReference>
<dbReference type="Gene3D" id="3.60.20.10">
    <property type="entry name" value="Glutamine Phosphoribosylpyrophosphate, subunit 1, domain 1"/>
    <property type="match status" value="1"/>
</dbReference>
<evidence type="ECO:0000313" key="1">
    <source>
        <dbReference type="EMBL" id="GGY98000.1"/>
    </source>
</evidence>
<dbReference type="Pfam" id="PF00227">
    <property type="entry name" value="Proteasome"/>
    <property type="match status" value="1"/>
</dbReference>
<gene>
    <name evidence="1" type="ORF">GCM10011614_11430</name>
</gene>
<dbReference type="AlphaFoldDB" id="A0A918UDU0"/>
<reference evidence="1" key="1">
    <citation type="journal article" date="2014" name="Int. J. Syst. Evol. Microbiol.">
        <title>Complete genome sequence of Corynebacterium casei LMG S-19264T (=DSM 44701T), isolated from a smear-ripened cheese.</title>
        <authorList>
            <consortium name="US DOE Joint Genome Institute (JGI-PGF)"/>
            <person name="Walter F."/>
            <person name="Albersmeier A."/>
            <person name="Kalinowski J."/>
            <person name="Ruckert C."/>
        </authorList>
    </citation>
    <scope>NUCLEOTIDE SEQUENCE</scope>
    <source>
        <strain evidence="1">KCTC 32255</strain>
    </source>
</reference>